<name>A0ABP6ZZ59_9ACTN</name>
<proteinExistence type="predicted"/>
<dbReference type="Proteomes" id="UP001501074">
    <property type="component" value="Unassembled WGS sequence"/>
</dbReference>
<evidence type="ECO:0000313" key="2">
    <source>
        <dbReference type="EMBL" id="GAA3622236.1"/>
    </source>
</evidence>
<gene>
    <name evidence="2" type="ORF">GCM10022223_43930</name>
</gene>
<organism evidence="2 3">
    <name type="scientific">Kineosporia mesophila</name>
    <dbReference type="NCBI Taxonomy" id="566012"/>
    <lineage>
        <taxon>Bacteria</taxon>
        <taxon>Bacillati</taxon>
        <taxon>Actinomycetota</taxon>
        <taxon>Actinomycetes</taxon>
        <taxon>Kineosporiales</taxon>
        <taxon>Kineosporiaceae</taxon>
        <taxon>Kineosporia</taxon>
    </lineage>
</organism>
<accession>A0ABP6ZZ59</accession>
<sequence>MPHQAAGRTPPTRPAATPDAPATPSAIPVLPEPEAVVTARSAYAALAGFDTRLPVSLARRALLRRLAEVTRAGHARLWLAVPGDADRLRSVMCWPPDAAPSEDEAVEEFVRRPDLRSQVLLRDGEQVHTALTLAPGRRSTRRQRRELNDTANCLMVLHRREQLQTDLRRQVAYTTQLAGEVLDSSRRLAGVRELERRRVAVEVVSFSQGRLTPLQAAIDRLVQQPDLTSRLDDLRAQLDRLVADFRSLVRGIHPEVLHRRGLRAALAEVTAAHPGPVRITGSIPARVDQEVATSLYYLIAAALNALGQTGTNLQITLEHRLLETLSSGLQVTMTASAGPEQAAMQAALAVDADRLGVLGGWVQVEASPPGIRVIAWVPDQLEPVARATLVAHVNLHARVRAQALGLVARYAEGPGSARARRLLSRLDEPVHVAVTGLEQSSRRAERITEIVRTRPDLVLVPVLSGNDATPAGGLPGLRGDLSIGIIDTVPDVVVRPSPDAPDQRFDVVLPGAGVLLAGTDWRDLPETLTTEVVARADLLRARTALGTILRLARLYPPPPQRLGSLEQDLEELRLGATELADLEQRVSRPAALRRG</sequence>
<evidence type="ECO:0000313" key="3">
    <source>
        <dbReference type="Proteomes" id="UP001501074"/>
    </source>
</evidence>
<dbReference type="RefSeq" id="WP_231481097.1">
    <property type="nucleotide sequence ID" value="NZ_BAAAZO010000009.1"/>
</dbReference>
<feature type="region of interest" description="Disordered" evidence="1">
    <location>
        <begin position="1"/>
        <end position="28"/>
    </location>
</feature>
<keyword evidence="3" id="KW-1185">Reference proteome</keyword>
<protein>
    <submittedName>
        <fullName evidence="2">Uncharacterized protein</fullName>
    </submittedName>
</protein>
<evidence type="ECO:0000256" key="1">
    <source>
        <dbReference type="SAM" id="MobiDB-lite"/>
    </source>
</evidence>
<reference evidence="3" key="1">
    <citation type="journal article" date="2019" name="Int. J. Syst. Evol. Microbiol.">
        <title>The Global Catalogue of Microorganisms (GCM) 10K type strain sequencing project: providing services to taxonomists for standard genome sequencing and annotation.</title>
        <authorList>
            <consortium name="The Broad Institute Genomics Platform"/>
            <consortium name="The Broad Institute Genome Sequencing Center for Infectious Disease"/>
            <person name="Wu L."/>
            <person name="Ma J."/>
        </authorList>
    </citation>
    <scope>NUCLEOTIDE SEQUENCE [LARGE SCALE GENOMIC DNA]</scope>
    <source>
        <strain evidence="3">JCM 16902</strain>
    </source>
</reference>
<dbReference type="EMBL" id="BAAAZO010000009">
    <property type="protein sequence ID" value="GAA3622236.1"/>
    <property type="molecule type" value="Genomic_DNA"/>
</dbReference>
<comment type="caution">
    <text evidence="2">The sequence shown here is derived from an EMBL/GenBank/DDBJ whole genome shotgun (WGS) entry which is preliminary data.</text>
</comment>